<dbReference type="Pfam" id="PF18052">
    <property type="entry name" value="Rx_N"/>
    <property type="match status" value="1"/>
</dbReference>
<dbReference type="Proteomes" id="UP001415857">
    <property type="component" value="Unassembled WGS sequence"/>
</dbReference>
<name>A0AAP0S2X5_LIQFO</name>
<keyword evidence="2" id="KW-0547">Nucleotide-binding</keyword>
<proteinExistence type="predicted"/>
<dbReference type="FunFam" id="3.40.50.300:FF:001091">
    <property type="entry name" value="Probable disease resistance protein At1g61300"/>
    <property type="match status" value="1"/>
</dbReference>
<evidence type="ECO:0000313" key="9">
    <source>
        <dbReference type="Proteomes" id="UP001415857"/>
    </source>
</evidence>
<dbReference type="InterPro" id="IPR038005">
    <property type="entry name" value="RX-like_CC"/>
</dbReference>
<dbReference type="Gene3D" id="3.40.50.300">
    <property type="entry name" value="P-loop containing nucleotide triphosphate hydrolases"/>
    <property type="match status" value="1"/>
</dbReference>
<dbReference type="Pfam" id="PF00931">
    <property type="entry name" value="NB-ARC"/>
    <property type="match status" value="1"/>
</dbReference>
<dbReference type="InterPro" id="IPR055414">
    <property type="entry name" value="LRR_R13L4/SHOC2-like"/>
</dbReference>
<dbReference type="InterPro" id="IPR036388">
    <property type="entry name" value="WH-like_DNA-bd_sf"/>
</dbReference>
<dbReference type="Gene3D" id="1.20.5.4130">
    <property type="match status" value="1"/>
</dbReference>
<evidence type="ECO:0000259" key="5">
    <source>
        <dbReference type="Pfam" id="PF18052"/>
    </source>
</evidence>
<dbReference type="InterPro" id="IPR042197">
    <property type="entry name" value="Apaf_helical"/>
</dbReference>
<evidence type="ECO:0000259" key="7">
    <source>
        <dbReference type="Pfam" id="PF23598"/>
    </source>
</evidence>
<organism evidence="8 9">
    <name type="scientific">Liquidambar formosana</name>
    <name type="common">Formosan gum</name>
    <dbReference type="NCBI Taxonomy" id="63359"/>
    <lineage>
        <taxon>Eukaryota</taxon>
        <taxon>Viridiplantae</taxon>
        <taxon>Streptophyta</taxon>
        <taxon>Embryophyta</taxon>
        <taxon>Tracheophyta</taxon>
        <taxon>Spermatophyta</taxon>
        <taxon>Magnoliopsida</taxon>
        <taxon>eudicotyledons</taxon>
        <taxon>Gunneridae</taxon>
        <taxon>Pentapetalae</taxon>
        <taxon>Saxifragales</taxon>
        <taxon>Altingiaceae</taxon>
        <taxon>Liquidambar</taxon>
    </lineage>
</organism>
<dbReference type="EMBL" id="JBBPBK010000004">
    <property type="protein sequence ID" value="KAK9286159.1"/>
    <property type="molecule type" value="Genomic_DNA"/>
</dbReference>
<evidence type="ECO:0008006" key="10">
    <source>
        <dbReference type="Google" id="ProtNLM"/>
    </source>
</evidence>
<feature type="domain" description="Disease resistance R13L4/SHOC-2-like LRR" evidence="7">
    <location>
        <begin position="592"/>
        <end position="900"/>
    </location>
</feature>
<dbReference type="GO" id="GO:0098542">
    <property type="term" value="P:defense response to other organism"/>
    <property type="evidence" value="ECO:0007669"/>
    <property type="project" value="TreeGrafter"/>
</dbReference>
<evidence type="ECO:0000256" key="3">
    <source>
        <dbReference type="ARBA" id="ARBA00022821"/>
    </source>
</evidence>
<evidence type="ECO:0000256" key="1">
    <source>
        <dbReference type="ARBA" id="ARBA00022737"/>
    </source>
</evidence>
<keyword evidence="1" id="KW-0677">Repeat</keyword>
<evidence type="ECO:0000259" key="6">
    <source>
        <dbReference type="Pfam" id="PF23559"/>
    </source>
</evidence>
<dbReference type="Gene3D" id="3.80.10.10">
    <property type="entry name" value="Ribonuclease Inhibitor"/>
    <property type="match status" value="1"/>
</dbReference>
<dbReference type="PANTHER" id="PTHR23155">
    <property type="entry name" value="DISEASE RESISTANCE PROTEIN RP"/>
    <property type="match status" value="1"/>
</dbReference>
<dbReference type="FunFam" id="1.10.10.10:FF:000322">
    <property type="entry name" value="Probable disease resistance protein At1g63360"/>
    <property type="match status" value="1"/>
</dbReference>
<dbReference type="InterPro" id="IPR027417">
    <property type="entry name" value="P-loop_NTPase"/>
</dbReference>
<dbReference type="InterPro" id="IPR002182">
    <property type="entry name" value="NB-ARC"/>
</dbReference>
<evidence type="ECO:0000256" key="2">
    <source>
        <dbReference type="ARBA" id="ARBA00022741"/>
    </source>
</evidence>
<dbReference type="SUPFAM" id="SSF52058">
    <property type="entry name" value="L domain-like"/>
    <property type="match status" value="1"/>
</dbReference>
<dbReference type="PRINTS" id="PR00364">
    <property type="entry name" value="DISEASERSIST"/>
</dbReference>
<dbReference type="Gene3D" id="1.10.10.10">
    <property type="entry name" value="Winged helix-like DNA-binding domain superfamily/Winged helix DNA-binding domain"/>
    <property type="match status" value="1"/>
</dbReference>
<protein>
    <recommendedName>
        <fullName evidence="10">Disease resistance protein At1g50180</fullName>
    </recommendedName>
</protein>
<dbReference type="SUPFAM" id="SSF52540">
    <property type="entry name" value="P-loop containing nucleoside triphosphate hydrolases"/>
    <property type="match status" value="1"/>
</dbReference>
<feature type="domain" description="NB-ARC" evidence="4">
    <location>
        <begin position="171"/>
        <end position="347"/>
    </location>
</feature>
<reference evidence="8 9" key="1">
    <citation type="journal article" date="2024" name="Plant J.">
        <title>Genome sequences and population genomics reveal climatic adaptation and genomic divergence between two closely related sweetgum species.</title>
        <authorList>
            <person name="Xu W.Q."/>
            <person name="Ren C.Q."/>
            <person name="Zhang X.Y."/>
            <person name="Comes H.P."/>
            <person name="Liu X.H."/>
            <person name="Li Y.G."/>
            <person name="Kettle C.J."/>
            <person name="Jalonen R."/>
            <person name="Gaisberger H."/>
            <person name="Ma Y.Z."/>
            <person name="Qiu Y.X."/>
        </authorList>
    </citation>
    <scope>NUCLEOTIDE SEQUENCE [LARGE SCALE GENOMIC DNA]</scope>
    <source>
        <strain evidence="8">Hangzhou</strain>
    </source>
</reference>
<dbReference type="Gene3D" id="1.10.8.430">
    <property type="entry name" value="Helical domain of apoptotic protease-activating factors"/>
    <property type="match status" value="1"/>
</dbReference>
<feature type="domain" description="Disease resistance N-terminal" evidence="5">
    <location>
        <begin position="5"/>
        <end position="93"/>
    </location>
</feature>
<dbReference type="AlphaFoldDB" id="A0AAP0S2X5"/>
<evidence type="ECO:0000259" key="4">
    <source>
        <dbReference type="Pfam" id="PF00931"/>
    </source>
</evidence>
<dbReference type="GO" id="GO:0043531">
    <property type="term" value="F:ADP binding"/>
    <property type="evidence" value="ECO:0007669"/>
    <property type="project" value="InterPro"/>
</dbReference>
<dbReference type="InterPro" id="IPR044974">
    <property type="entry name" value="Disease_R_plants"/>
</dbReference>
<feature type="domain" description="Disease resistance protein winged helix" evidence="6">
    <location>
        <begin position="440"/>
        <end position="515"/>
    </location>
</feature>
<evidence type="ECO:0000313" key="8">
    <source>
        <dbReference type="EMBL" id="KAK9286159.1"/>
    </source>
</evidence>
<gene>
    <name evidence="8" type="ORF">L1049_014541</name>
</gene>
<dbReference type="CDD" id="cd14798">
    <property type="entry name" value="RX-CC_like"/>
    <property type="match status" value="1"/>
</dbReference>
<dbReference type="Pfam" id="PF23559">
    <property type="entry name" value="WHD_DRP"/>
    <property type="match status" value="1"/>
</dbReference>
<dbReference type="InterPro" id="IPR041118">
    <property type="entry name" value="Rx_N"/>
</dbReference>
<sequence>MAEAIVSLVRERLGELLIQEADFLHGVEEQVRQLQTELMLLQRFLEDIDRRQDKDEGVLFWISEIREAAYYAEDVIETFALKIASRRRRRIQSTFKRYACIINEAAEIHQVRFEIEAIKNKIFNLRTSFPSHGITFKSEAEASSSAHGRSQQQWRQSYSHLVQEYTVGVYKDVNVLVSQLMNEENRCAVVSICGMGGLGKTTLAKKVYQHSEISRFFYGFAWAYVSQQCKPRDVFEVILFQLTSPSKEQREQVQGLRDEALAKKLYKVQQEKKCLVVLDDIWTTEAWDSLRPAFPLRKGSSKILLTTRVEAVASYIDVPSSFLHKLRCLNGDESWELLKKAAFKEKEESGFRISNGMEQLGRKMLKWCGNLPLAIVVLGGILEAKHTLNEWKMVHDNISSYLHGKEAHEHYISEVSTVLLLSYHTLPYQLKLCFLHLGHFPEDYDIPIKKLIRIWVAEGIVSQMECEAKRKRTMEDLAESYLSELQDRCMVQVGVKGSSGKVMTCRLHDLMRDLILFIGKEENFLKLIQVGNEPNDFVSSRVAISNSSYPIHRLAIHLNNETYENFYGKHHPNLWSLFFFSPSHYGTRISQKTISRVSDCILLKVLDLESCYIAGKLTRAIGNLMHLRYLSLNCSLITNIPSSIGNLRHLQTLILQTHRSVEIRVPNVIWKMERLRHLYLPTYIKKSSGKLQLGSLSDLKTLQGFDTRSCEVKELIKFVNLEILRITDLGSFEELEEILISPRVTLDHLCSLKINMRINSYVKKTSLQRLLSSCQYLHTLTLRGQIEKLPECRQFPPNLTKLTLWGSELEEDPMETLEKLPNLSILRLHWKAFSGKVMVCSLQCFPQLKSLALFNLPNLEEWQISIEAMPNLCELVIDRCWKLKMVPDGLRFITTLRELQIVNMPKAFTNRLRVSNERGGGGEDLDKVYHVPSIIFKTVND</sequence>
<accession>A0AAP0S2X5</accession>
<dbReference type="InterPro" id="IPR032675">
    <property type="entry name" value="LRR_dom_sf"/>
</dbReference>
<keyword evidence="3" id="KW-0611">Plant defense</keyword>
<dbReference type="Pfam" id="PF23598">
    <property type="entry name" value="LRR_14"/>
    <property type="match status" value="1"/>
</dbReference>
<dbReference type="InterPro" id="IPR058922">
    <property type="entry name" value="WHD_DRP"/>
</dbReference>
<dbReference type="PANTHER" id="PTHR23155:SF1185">
    <property type="entry name" value="DISEASE RESISTANCE RPP8-LIKE PROTEIN 3-RELATED"/>
    <property type="match status" value="1"/>
</dbReference>
<dbReference type="FunFam" id="1.10.8.430:FF:000003">
    <property type="entry name" value="Probable disease resistance protein At5g66910"/>
    <property type="match status" value="1"/>
</dbReference>
<keyword evidence="9" id="KW-1185">Reference proteome</keyword>
<comment type="caution">
    <text evidence="8">The sequence shown here is derived from an EMBL/GenBank/DDBJ whole genome shotgun (WGS) entry which is preliminary data.</text>
</comment>